<feature type="transmembrane region" description="Helical" evidence="2">
    <location>
        <begin position="507"/>
        <end position="530"/>
    </location>
</feature>
<evidence type="ECO:0000256" key="3">
    <source>
        <dbReference type="SAM" id="SignalP"/>
    </source>
</evidence>
<dbReference type="SUPFAM" id="SSF63712">
    <property type="entry name" value="Nicotinic receptor ligand binding domain-like"/>
    <property type="match status" value="1"/>
</dbReference>
<reference evidence="5" key="1">
    <citation type="journal article" date="2023" name="Commun. Biol.">
        <title>Genome analysis of Parmales, the sister group of diatoms, reveals the evolutionary specialization of diatoms from phago-mixotrophs to photoautotrophs.</title>
        <authorList>
            <person name="Ban H."/>
            <person name="Sato S."/>
            <person name="Yoshikawa S."/>
            <person name="Yamada K."/>
            <person name="Nakamura Y."/>
            <person name="Ichinomiya M."/>
            <person name="Sato N."/>
            <person name="Blanc-Mathieu R."/>
            <person name="Endo H."/>
            <person name="Kuwata A."/>
            <person name="Ogata H."/>
        </authorList>
    </citation>
    <scope>NUCLEOTIDE SEQUENCE [LARGE SCALE GENOMIC DNA]</scope>
    <source>
        <strain evidence="5">NIES 3700</strain>
    </source>
</reference>
<proteinExistence type="predicted"/>
<keyword evidence="2" id="KW-0812">Transmembrane</keyword>
<dbReference type="EMBL" id="BRXW01000033">
    <property type="protein sequence ID" value="GMI01357.1"/>
    <property type="molecule type" value="Genomic_DNA"/>
</dbReference>
<dbReference type="InterPro" id="IPR036719">
    <property type="entry name" value="Neuro-gated_channel_TM_sf"/>
</dbReference>
<keyword evidence="5" id="KW-1185">Reference proteome</keyword>
<evidence type="ECO:0000256" key="2">
    <source>
        <dbReference type="SAM" id="Phobius"/>
    </source>
</evidence>
<dbReference type="PANTHER" id="PTHR18945">
    <property type="entry name" value="NEUROTRANSMITTER GATED ION CHANNEL"/>
    <property type="match status" value="1"/>
</dbReference>
<comment type="caution">
    <text evidence="4">The sequence shown here is derived from an EMBL/GenBank/DDBJ whole genome shotgun (WGS) entry which is preliminary data.</text>
</comment>
<dbReference type="SUPFAM" id="SSF47769">
    <property type="entry name" value="SAM/Pointed domain"/>
    <property type="match status" value="1"/>
</dbReference>
<dbReference type="Gene3D" id="2.70.170.10">
    <property type="entry name" value="Neurotransmitter-gated ion-channel ligand-binding domain"/>
    <property type="match status" value="1"/>
</dbReference>
<dbReference type="Gene3D" id="1.10.150.50">
    <property type="entry name" value="Transcription Factor, Ets-1"/>
    <property type="match status" value="1"/>
</dbReference>
<sequence length="646" mass="71316">MKSYKNVIGLSFLLLVSLIPRIDANGCACVENLWANPITPNAECTDHLAQANAVNNSIKTTFPEMIPYLYQDVSVRCNATWFTAESNDDMWQRHPIKWSVSNTALFVTQHGIGLGLNGATNPKLGRVFYDNDVDGKLFVKLTVKDLVEYLGLTLGSAERLVEARNTWLGSYAWPPSDYEHPTTGERTVGEQFDLSISLVLERILVLNEADFSFELEIFVFISWEDPKVFARCVNAGIGGYAEDDPCGLFWKPELVWDNLVMDDGDSKLVPYVIEDMGYSTAVGQKNQHNVVGDTASKALNTSVASHMYRVRGKFFCDFSFENFPHDQQQLNVSVTLPHDLSMRKAKLISQAVPFSGTTIEGGGDLPLWKTSCVSSSIGVKSYTPVANSILASPIDPYALYWQKVYMMSPEDFAAELFQGDTEANMESYQQWSTLTFSVTVDRIPTFYMANFVLVLTLLVVVSFFSLILDKAKLDSRLSLTLTVILGLNVYQIVIIDNMPATGYLTRMHTFCLNSTLIVVSVALENLLVYIANKRVIRIAMVAEKFKVGGVFGGIGGGGGEDAGVTKAKGLFNRARGKKIAVEEGNAGESTTATSTPTSTPMSLDMAAQFIDKRLDSISVFMFPCVFAINYLMLFAEAGNDRFVCPD</sequence>
<dbReference type="Gene3D" id="1.20.58.390">
    <property type="entry name" value="Neurotransmitter-gated ion-channel transmembrane domain"/>
    <property type="match status" value="1"/>
</dbReference>
<feature type="transmembrane region" description="Helical" evidence="2">
    <location>
        <begin position="446"/>
        <end position="468"/>
    </location>
</feature>
<comment type="subcellular location">
    <subcellularLocation>
        <location evidence="1">Membrane</location>
        <topology evidence="1">Multi-pass membrane protein</topology>
    </subcellularLocation>
</comment>
<dbReference type="InterPro" id="IPR036734">
    <property type="entry name" value="Neur_chan_lig-bd_sf"/>
</dbReference>
<feature type="signal peptide" evidence="3">
    <location>
        <begin position="1"/>
        <end position="24"/>
    </location>
</feature>
<keyword evidence="2" id="KW-1133">Transmembrane helix</keyword>
<dbReference type="GO" id="GO:0005230">
    <property type="term" value="F:extracellular ligand-gated monoatomic ion channel activity"/>
    <property type="evidence" value="ECO:0007669"/>
    <property type="project" value="InterPro"/>
</dbReference>
<name>A0A9W7C7E0_9STRA</name>
<dbReference type="AlphaFoldDB" id="A0A9W7C7E0"/>
<protein>
    <submittedName>
        <fullName evidence="4">Uncharacterized protein</fullName>
    </submittedName>
</protein>
<feature type="chain" id="PRO_5040834006" evidence="3">
    <location>
        <begin position="25"/>
        <end position="646"/>
    </location>
</feature>
<dbReference type="SUPFAM" id="SSF90112">
    <property type="entry name" value="Neurotransmitter-gated ion-channel transmembrane pore"/>
    <property type="match status" value="1"/>
</dbReference>
<keyword evidence="2" id="KW-0472">Membrane</keyword>
<dbReference type="GO" id="GO:0004888">
    <property type="term" value="F:transmembrane signaling receptor activity"/>
    <property type="evidence" value="ECO:0007669"/>
    <property type="project" value="InterPro"/>
</dbReference>
<keyword evidence="3" id="KW-0732">Signal</keyword>
<evidence type="ECO:0000313" key="4">
    <source>
        <dbReference type="EMBL" id="GMI01357.1"/>
    </source>
</evidence>
<evidence type="ECO:0000313" key="5">
    <source>
        <dbReference type="Proteomes" id="UP001165122"/>
    </source>
</evidence>
<organism evidence="4 5">
    <name type="scientific">Triparma laevis f. longispina</name>
    <dbReference type="NCBI Taxonomy" id="1714387"/>
    <lineage>
        <taxon>Eukaryota</taxon>
        <taxon>Sar</taxon>
        <taxon>Stramenopiles</taxon>
        <taxon>Ochrophyta</taxon>
        <taxon>Bolidophyceae</taxon>
        <taxon>Parmales</taxon>
        <taxon>Triparmaceae</taxon>
        <taxon>Triparma</taxon>
    </lineage>
</organism>
<dbReference type="OrthoDB" id="195333at2759"/>
<dbReference type="InterPro" id="IPR038050">
    <property type="entry name" value="Neuro_actylchol_rec"/>
</dbReference>
<dbReference type="InterPro" id="IPR006201">
    <property type="entry name" value="Neur_channel"/>
</dbReference>
<dbReference type="Proteomes" id="UP001165122">
    <property type="component" value="Unassembled WGS sequence"/>
</dbReference>
<dbReference type="GO" id="GO:0016020">
    <property type="term" value="C:membrane"/>
    <property type="evidence" value="ECO:0007669"/>
    <property type="project" value="UniProtKB-SubCell"/>
</dbReference>
<feature type="transmembrane region" description="Helical" evidence="2">
    <location>
        <begin position="477"/>
        <end position="495"/>
    </location>
</feature>
<evidence type="ECO:0000256" key="1">
    <source>
        <dbReference type="ARBA" id="ARBA00004141"/>
    </source>
</evidence>
<feature type="transmembrane region" description="Helical" evidence="2">
    <location>
        <begin position="617"/>
        <end position="635"/>
    </location>
</feature>
<gene>
    <name evidence="4" type="ORF">TrLO_g1137</name>
</gene>
<dbReference type="InterPro" id="IPR013761">
    <property type="entry name" value="SAM/pointed_sf"/>
</dbReference>
<accession>A0A9W7C7E0</accession>